<evidence type="ECO:0000256" key="4">
    <source>
        <dbReference type="ARBA" id="ARBA00022603"/>
    </source>
</evidence>
<dbReference type="Pfam" id="PF05148">
    <property type="entry name" value="Methyltransf_8"/>
    <property type="match status" value="1"/>
</dbReference>
<evidence type="ECO:0000256" key="8">
    <source>
        <dbReference type="RuleBase" id="RU365074"/>
    </source>
</evidence>
<organism evidence="9 10">
    <name type="scientific">Galdieria partita</name>
    <dbReference type="NCBI Taxonomy" id="83374"/>
    <lineage>
        <taxon>Eukaryota</taxon>
        <taxon>Rhodophyta</taxon>
        <taxon>Bangiophyceae</taxon>
        <taxon>Galdieriales</taxon>
        <taxon>Galdieriaceae</taxon>
        <taxon>Galdieria</taxon>
    </lineage>
</organism>
<keyword evidence="4 8" id="KW-0489">Methyltransferase</keyword>
<dbReference type="SUPFAM" id="SSF53335">
    <property type="entry name" value="S-adenosyl-L-methionine-dependent methyltransferases"/>
    <property type="match status" value="1"/>
</dbReference>
<dbReference type="InterPro" id="IPR007823">
    <property type="entry name" value="RRP8"/>
</dbReference>
<dbReference type="AlphaFoldDB" id="A0A9C7Q0F5"/>
<dbReference type="InterPro" id="IPR042036">
    <property type="entry name" value="RRP8_N"/>
</dbReference>
<evidence type="ECO:0000313" key="9">
    <source>
        <dbReference type="EMBL" id="GJQ13231.1"/>
    </source>
</evidence>
<accession>A0A9C7Q0F5</accession>
<dbReference type="EC" id="2.1.1.-" evidence="8"/>
<dbReference type="EMBL" id="BQMJ01000041">
    <property type="protein sequence ID" value="GJQ13231.1"/>
    <property type="molecule type" value="Genomic_DNA"/>
</dbReference>
<dbReference type="OrthoDB" id="10258825at2759"/>
<evidence type="ECO:0000256" key="3">
    <source>
        <dbReference type="ARBA" id="ARBA00022552"/>
    </source>
</evidence>
<dbReference type="GO" id="GO:0006364">
    <property type="term" value="P:rRNA processing"/>
    <property type="evidence" value="ECO:0007669"/>
    <property type="project" value="UniProtKB-UniRule"/>
</dbReference>
<dbReference type="Proteomes" id="UP001061958">
    <property type="component" value="Unassembled WGS sequence"/>
</dbReference>
<comment type="subcellular location">
    <subcellularLocation>
        <location evidence="1 8">Nucleus</location>
        <location evidence="1 8">Nucleolus</location>
    </subcellularLocation>
</comment>
<dbReference type="Gene3D" id="3.40.50.150">
    <property type="entry name" value="Vaccinia Virus protein VP39"/>
    <property type="match status" value="1"/>
</dbReference>
<comment type="caution">
    <text evidence="9">The sequence shown here is derived from an EMBL/GenBank/DDBJ whole genome shotgun (WGS) entry which is preliminary data.</text>
</comment>
<proteinExistence type="inferred from homology"/>
<evidence type="ECO:0000256" key="2">
    <source>
        <dbReference type="ARBA" id="ARBA00006301"/>
    </source>
</evidence>
<evidence type="ECO:0000313" key="10">
    <source>
        <dbReference type="Proteomes" id="UP001061958"/>
    </source>
</evidence>
<comment type="function">
    <text evidence="8">Probable methyltransferase required to silence rDNA.</text>
</comment>
<keyword evidence="7 8" id="KW-0539">Nucleus</keyword>
<keyword evidence="5 8" id="KW-0808">Transferase</keyword>
<evidence type="ECO:0000256" key="6">
    <source>
        <dbReference type="ARBA" id="ARBA00022691"/>
    </source>
</evidence>
<dbReference type="CDD" id="cd02440">
    <property type="entry name" value="AdoMet_MTases"/>
    <property type="match status" value="1"/>
</dbReference>
<dbReference type="GO" id="GO:0032259">
    <property type="term" value="P:methylation"/>
    <property type="evidence" value="ECO:0007669"/>
    <property type="project" value="UniProtKB-KW"/>
</dbReference>
<protein>
    <recommendedName>
        <fullName evidence="8">Ribosomal RNA-processing protein 8</fullName>
        <ecNumber evidence="8">2.1.1.-</ecNumber>
    </recommendedName>
</protein>
<keyword evidence="6 8" id="KW-0949">S-adenosyl-L-methionine</keyword>
<name>A0A9C7Q0F5_9RHOD</name>
<dbReference type="PANTHER" id="PTHR12787:SF0">
    <property type="entry name" value="RIBOSOMAL RNA-PROCESSING PROTEIN 8"/>
    <property type="match status" value="1"/>
</dbReference>
<dbReference type="GO" id="GO:0005730">
    <property type="term" value="C:nucleolus"/>
    <property type="evidence" value="ECO:0007669"/>
    <property type="project" value="UniProtKB-SubCell"/>
</dbReference>
<dbReference type="Gene3D" id="1.10.10.2150">
    <property type="entry name" value="Ribosomal RNA-processing protein 8, N-terminal domain"/>
    <property type="match status" value="1"/>
</dbReference>
<dbReference type="GO" id="GO:0008168">
    <property type="term" value="F:methyltransferase activity"/>
    <property type="evidence" value="ECO:0007669"/>
    <property type="project" value="UniProtKB-KW"/>
</dbReference>
<dbReference type="PANTHER" id="PTHR12787">
    <property type="entry name" value="RIBOSOMAL RNA-PROCESSING PROTEIN 8"/>
    <property type="match status" value="1"/>
</dbReference>
<comment type="similarity">
    <text evidence="2 8">Belongs to the methyltransferase superfamily. RRP8 family.</text>
</comment>
<evidence type="ECO:0000256" key="1">
    <source>
        <dbReference type="ARBA" id="ARBA00004604"/>
    </source>
</evidence>
<reference evidence="9" key="1">
    <citation type="journal article" date="2022" name="Proc. Natl. Acad. Sci. U.S.A.">
        <title>Life cycle and functional genomics of the unicellular red alga Galdieria for elucidating algal and plant evolution and industrial use.</title>
        <authorList>
            <person name="Hirooka S."/>
            <person name="Itabashi T."/>
            <person name="Ichinose T.M."/>
            <person name="Onuma R."/>
            <person name="Fujiwara T."/>
            <person name="Yamashita S."/>
            <person name="Jong L.W."/>
            <person name="Tomita R."/>
            <person name="Iwane A.H."/>
            <person name="Miyagishima S.Y."/>
        </authorList>
    </citation>
    <scope>NUCLEOTIDE SEQUENCE</scope>
    <source>
        <strain evidence="9">NBRC 102759</strain>
    </source>
</reference>
<sequence>MRHSNNATRCQKKTRKGVATREDLASSCFRWINQRLYTSSSEQAQQLFQKDPLLFQVYHNGYQRQLEKWPQKPLEFCLDWLQQYFQENKNCVVADFGCGKSAQLEEQLNGPNRKFYSFDLVKTQDPRVIPCNVTHLPLRNKSVDVVVCCLSLMGTDYAKIIQEAHRILKKSGVLIIAEVTSRLQGILDIFCRRIAQIGFREHLRNTSNSFFVFLVFQKSNESGQPTTTNTTRKNITLPQLKPCLYKKR</sequence>
<dbReference type="InterPro" id="IPR029063">
    <property type="entry name" value="SAM-dependent_MTases_sf"/>
</dbReference>
<reference evidence="9" key="2">
    <citation type="submission" date="2022-01" db="EMBL/GenBank/DDBJ databases">
        <authorList>
            <person name="Hirooka S."/>
            <person name="Miyagishima S.Y."/>
        </authorList>
    </citation>
    <scope>NUCLEOTIDE SEQUENCE</scope>
    <source>
        <strain evidence="9">NBRC 102759</strain>
    </source>
</reference>
<gene>
    <name evidence="9" type="ORF">GpartN1_g5022.t1</name>
</gene>
<evidence type="ECO:0000256" key="5">
    <source>
        <dbReference type="ARBA" id="ARBA00022679"/>
    </source>
</evidence>
<keyword evidence="10" id="KW-1185">Reference proteome</keyword>
<evidence type="ECO:0000256" key="7">
    <source>
        <dbReference type="ARBA" id="ARBA00023242"/>
    </source>
</evidence>
<keyword evidence="3 8" id="KW-0698">rRNA processing</keyword>
<dbReference type="FunFam" id="1.10.10.2150:FF:000001">
    <property type="entry name" value="Ribosomal RNA-processing protein 8"/>
    <property type="match status" value="1"/>
</dbReference>